<feature type="transmembrane region" description="Helical" evidence="4">
    <location>
        <begin position="931"/>
        <end position="954"/>
    </location>
</feature>
<feature type="repeat" description="ANK" evidence="3">
    <location>
        <begin position="527"/>
        <end position="547"/>
    </location>
</feature>
<feature type="repeat" description="ANK" evidence="3">
    <location>
        <begin position="358"/>
        <end position="390"/>
    </location>
</feature>
<dbReference type="AlphaFoldDB" id="A0A8J4TKU1"/>
<keyword evidence="2 3" id="KW-0040">ANK repeat</keyword>
<feature type="transmembrane region" description="Helical" evidence="4">
    <location>
        <begin position="834"/>
        <end position="853"/>
    </location>
</feature>
<dbReference type="PROSITE" id="PS50088">
    <property type="entry name" value="ANK_REPEAT"/>
    <property type="match status" value="10"/>
</dbReference>
<feature type="repeat" description="ANK" evidence="3">
    <location>
        <begin position="215"/>
        <end position="247"/>
    </location>
</feature>
<dbReference type="SUPFAM" id="SSF48403">
    <property type="entry name" value="Ankyrin repeat"/>
    <property type="match status" value="2"/>
</dbReference>
<dbReference type="PRINTS" id="PR01415">
    <property type="entry name" value="ANKYRIN"/>
</dbReference>
<feature type="repeat" description="ANK" evidence="3">
    <location>
        <begin position="71"/>
        <end position="104"/>
    </location>
</feature>
<evidence type="ECO:0000256" key="4">
    <source>
        <dbReference type="SAM" id="Phobius"/>
    </source>
</evidence>
<sequence>MARMTSSLPARCANQLEPILLQTCLVQDSSLTDDSINSNQLIRKKDSSAFDFILLSSFHKFKEVVNLTDENSWTLLHHAVRAGDISVVRTLVVTLGAAVNVYDSEGLSPLHVAAKCSLQTDYDQGANLLHSTLLTSSKNTSGDYKSIPEKAYSLQDSSHKIPHELIEFLIKKGAKVDEPDSSGMTPLHYTASRNKVNAARQLLLAGATLEFRDFEGMTPLLISIKKNKLDMVKLFLEANANYLAVDARGNNVFHYSCAHKGIEVLQVIIQFLMKKDEHTTLLILLNAKNHEGEIPLHRAATVGATNIVKSILEIEGSDPLAKNNRGETCLHLVARGNHVELVPLLLAQNVDINATDNNGESALFVAVRGHKQKMVRELLNRGSDVDLLSAHYVTPIMVACQFGYLDLVEVLIEKGADLRLEDENYKTALTWAIENVHADVVMRLLQMDDAYYIVRRPDITNNTALHQAAENGDVTLLRTLLKAPNISVTKNHRLREPMHLAAMNGNIKAVELLLEFEKESIWRMDEDGNTPLHLAALEGFPDLVQLLSQQFPAVGYAKNDMGRSPLLCAASKNRVGCVKVLLERREPDINGVDKSELTALFLACQRGYTELVRLLLKNGADPTLRASSRHEHYPGWNPLNIAVEGKHLECVIALIESSFLYKMLKNRIVRSNGFIVTPLMQMIRILPEAATLVMDKCIDKGKVPVHHPNYCITFNFEFLDETEETEGQSDMVNNTRTKCCSRKQAPSRKKVPSLMDQNVAVPLLSAYHVEEKGLERKNKHLIHPLQLMFAQFWKFRLAYFNMQNFIELTIYISAVLTTIDTNNCMRVTGLREHWQWQIGTIGLTLAWVNLLLYSQNSGRIGIYVGIPFIIAFVLAFHLLLANQYAYMSIESALAKVIVMISGELEFVQALFSRYQSNASSDVHVRYVTLTYVLFIVFIIVMAIALTNMLIGLAVGDVKEIQSQAIISKLRITIQTLFEAEDLLKTLRIKRDIPKMYVFFPNSKKSLMDKAFNWLYTPKTKADQVRPYHNDEFASYSE</sequence>
<keyword evidence="1" id="KW-0677">Repeat</keyword>
<dbReference type="PANTHER" id="PTHR24198">
    <property type="entry name" value="ANKYRIN REPEAT AND PROTEIN KINASE DOMAIN-CONTAINING PROTEIN"/>
    <property type="match status" value="1"/>
</dbReference>
<feature type="repeat" description="ANK" evidence="3">
    <location>
        <begin position="291"/>
        <end position="324"/>
    </location>
</feature>
<protein>
    <recommendedName>
        <fullName evidence="7">Ion transport domain-containing protein</fullName>
    </recommendedName>
</protein>
<comment type="caution">
    <text evidence="5">The sequence shown here is derived from an EMBL/GenBank/DDBJ whole genome shotgun (WGS) entry which is preliminary data.</text>
</comment>
<dbReference type="InterPro" id="IPR036770">
    <property type="entry name" value="Ankyrin_rpt-contain_sf"/>
</dbReference>
<organism evidence="5 6">
    <name type="scientific">Paragonimus heterotremus</name>
    <dbReference type="NCBI Taxonomy" id="100268"/>
    <lineage>
        <taxon>Eukaryota</taxon>
        <taxon>Metazoa</taxon>
        <taxon>Spiralia</taxon>
        <taxon>Lophotrochozoa</taxon>
        <taxon>Platyhelminthes</taxon>
        <taxon>Trematoda</taxon>
        <taxon>Digenea</taxon>
        <taxon>Plagiorchiida</taxon>
        <taxon>Troglotremata</taxon>
        <taxon>Troglotrematidae</taxon>
        <taxon>Paragonimus</taxon>
    </lineage>
</organism>
<feature type="repeat" description="ANK" evidence="3">
    <location>
        <begin position="460"/>
        <end position="482"/>
    </location>
</feature>
<gene>
    <name evidence="5" type="ORF">PHET_05455</name>
</gene>
<feature type="repeat" description="ANK" evidence="3">
    <location>
        <begin position="391"/>
        <end position="423"/>
    </location>
</feature>
<keyword evidence="6" id="KW-1185">Reference proteome</keyword>
<keyword evidence="4" id="KW-0812">Transmembrane</keyword>
<proteinExistence type="predicted"/>
<dbReference type="Pfam" id="PF12796">
    <property type="entry name" value="Ank_2"/>
    <property type="match status" value="6"/>
</dbReference>
<reference evidence="5" key="1">
    <citation type="submission" date="2019-05" db="EMBL/GenBank/DDBJ databases">
        <title>Annotation for the trematode Paragonimus heterotremus.</title>
        <authorList>
            <person name="Choi Y.-J."/>
        </authorList>
    </citation>
    <scope>NUCLEOTIDE SEQUENCE</scope>
    <source>
        <strain evidence="5">LC</strain>
    </source>
</reference>
<accession>A0A8J4TKU1</accession>
<evidence type="ECO:0000313" key="5">
    <source>
        <dbReference type="EMBL" id="KAF5401189.1"/>
    </source>
</evidence>
<keyword evidence="4" id="KW-0472">Membrane</keyword>
<dbReference type="Proteomes" id="UP000748531">
    <property type="component" value="Unassembled WGS sequence"/>
</dbReference>
<evidence type="ECO:0000256" key="1">
    <source>
        <dbReference type="ARBA" id="ARBA00022737"/>
    </source>
</evidence>
<evidence type="ECO:0000256" key="3">
    <source>
        <dbReference type="PROSITE-ProRule" id="PRU00023"/>
    </source>
</evidence>
<evidence type="ECO:0000313" key="6">
    <source>
        <dbReference type="Proteomes" id="UP000748531"/>
    </source>
</evidence>
<dbReference type="Gene3D" id="1.25.40.20">
    <property type="entry name" value="Ankyrin repeat-containing domain"/>
    <property type="match status" value="5"/>
</dbReference>
<evidence type="ECO:0008006" key="7">
    <source>
        <dbReference type="Google" id="ProtNLM"/>
    </source>
</evidence>
<dbReference type="InterPro" id="IPR002110">
    <property type="entry name" value="Ankyrin_rpt"/>
</dbReference>
<feature type="repeat" description="ANK" evidence="3">
    <location>
        <begin position="182"/>
        <end position="214"/>
    </location>
</feature>
<dbReference type="PANTHER" id="PTHR24198:SF165">
    <property type="entry name" value="ANKYRIN REPEAT-CONTAINING PROTEIN-RELATED"/>
    <property type="match status" value="1"/>
</dbReference>
<evidence type="ECO:0000256" key="2">
    <source>
        <dbReference type="ARBA" id="ARBA00023043"/>
    </source>
</evidence>
<feature type="transmembrane region" description="Helical" evidence="4">
    <location>
        <begin position="860"/>
        <end position="880"/>
    </location>
</feature>
<dbReference type="OrthoDB" id="1661883at2759"/>
<name>A0A8J4TKU1_9TREM</name>
<keyword evidence="4" id="KW-1133">Transmembrane helix</keyword>
<dbReference type="PROSITE" id="PS50297">
    <property type="entry name" value="ANK_REP_REGION"/>
    <property type="match status" value="8"/>
</dbReference>
<feature type="repeat" description="ANK" evidence="3">
    <location>
        <begin position="595"/>
        <end position="627"/>
    </location>
</feature>
<dbReference type="EMBL" id="LUCH01002643">
    <property type="protein sequence ID" value="KAF5401189.1"/>
    <property type="molecule type" value="Genomic_DNA"/>
</dbReference>
<feature type="repeat" description="ANK" evidence="3">
    <location>
        <begin position="325"/>
        <end position="357"/>
    </location>
</feature>
<dbReference type="SMART" id="SM00248">
    <property type="entry name" value="ANK"/>
    <property type="match status" value="16"/>
</dbReference>